<dbReference type="InterPro" id="IPR003593">
    <property type="entry name" value="AAA+_ATPase"/>
</dbReference>
<dbReference type="PANTHER" id="PTHR43335">
    <property type="entry name" value="ABC TRANSPORTER, ATP-BINDING PROTEIN"/>
    <property type="match status" value="1"/>
</dbReference>
<comment type="caution">
    <text evidence="6">The sequence shown here is derived from an EMBL/GenBank/DDBJ whole genome shotgun (WGS) entry which is preliminary data.</text>
</comment>
<dbReference type="InterPro" id="IPR027417">
    <property type="entry name" value="P-loop_NTPase"/>
</dbReference>
<dbReference type="SMART" id="SM00382">
    <property type="entry name" value="AAA"/>
    <property type="match status" value="1"/>
</dbReference>
<dbReference type="PANTHER" id="PTHR43335:SF4">
    <property type="entry name" value="ABC TRANSPORTER, ATP-BINDING PROTEIN"/>
    <property type="match status" value="1"/>
</dbReference>
<sequence length="205" mass="21857">MLQVRGVTKAYGPVPLFRDVSFDVPAGTATALVGPNGTGKSTLLRCVLGTERFDDGVASLDGEPLDERDPAVRASVAASIEELSAFAELSVLEHLDLLACAHDVERPSAAVDAVLDETGLAAVAHQLPVTLSSGQRQRLALASCLVRPRRVLMLDEPEQSLDTDGRAWLAERLRRETRDGVAVLFACHDGALIEHVADDVVRLGT</sequence>
<dbReference type="Gene3D" id="3.40.50.300">
    <property type="entry name" value="P-loop containing nucleotide triphosphate hydrolases"/>
    <property type="match status" value="1"/>
</dbReference>
<dbReference type="GO" id="GO:0005524">
    <property type="term" value="F:ATP binding"/>
    <property type="evidence" value="ECO:0007669"/>
    <property type="project" value="UniProtKB-KW"/>
</dbReference>
<dbReference type="InterPro" id="IPR017871">
    <property type="entry name" value="ABC_transporter-like_CS"/>
</dbReference>
<evidence type="ECO:0000313" key="6">
    <source>
        <dbReference type="EMBL" id="TCK21286.1"/>
    </source>
</evidence>
<dbReference type="EMBL" id="SMFZ01000002">
    <property type="protein sequence ID" value="TCK21286.1"/>
    <property type="molecule type" value="Genomic_DNA"/>
</dbReference>
<gene>
    <name evidence="6" type="ORF">EV378_5267</name>
</gene>
<evidence type="ECO:0000256" key="4">
    <source>
        <dbReference type="ARBA" id="ARBA00022840"/>
    </source>
</evidence>
<evidence type="ECO:0000259" key="5">
    <source>
        <dbReference type="PROSITE" id="PS50893"/>
    </source>
</evidence>
<keyword evidence="7" id="KW-1185">Reference proteome</keyword>
<dbReference type="InterPro" id="IPR003439">
    <property type="entry name" value="ABC_transporter-like_ATP-bd"/>
</dbReference>
<keyword evidence="4" id="KW-0067">ATP-binding</keyword>
<dbReference type="Pfam" id="PF00005">
    <property type="entry name" value="ABC_tran"/>
    <property type="match status" value="1"/>
</dbReference>
<dbReference type="PROSITE" id="PS00211">
    <property type="entry name" value="ABC_TRANSPORTER_1"/>
    <property type="match status" value="1"/>
</dbReference>
<evidence type="ECO:0000256" key="2">
    <source>
        <dbReference type="ARBA" id="ARBA00022448"/>
    </source>
</evidence>
<evidence type="ECO:0000313" key="7">
    <source>
        <dbReference type="Proteomes" id="UP000295560"/>
    </source>
</evidence>
<protein>
    <submittedName>
        <fullName evidence="6">ABC-type multidrug transport system ATPase subunit</fullName>
    </submittedName>
</protein>
<evidence type="ECO:0000256" key="1">
    <source>
        <dbReference type="ARBA" id="ARBA00005417"/>
    </source>
</evidence>
<keyword evidence="2" id="KW-0813">Transport</keyword>
<dbReference type="SUPFAM" id="SSF52540">
    <property type="entry name" value="P-loop containing nucleoside triphosphate hydrolases"/>
    <property type="match status" value="1"/>
</dbReference>
<reference evidence="6 7" key="1">
    <citation type="submission" date="2019-03" db="EMBL/GenBank/DDBJ databases">
        <title>Sequencing the genomes of 1000 actinobacteria strains.</title>
        <authorList>
            <person name="Klenk H.-P."/>
        </authorList>
    </citation>
    <scope>NUCLEOTIDE SEQUENCE [LARGE SCALE GENOMIC DNA]</scope>
    <source>
        <strain evidence="6 7">DSM 44969</strain>
    </source>
</reference>
<feature type="domain" description="ABC transporter" evidence="5">
    <location>
        <begin position="2"/>
        <end position="205"/>
    </location>
</feature>
<keyword evidence="3" id="KW-0547">Nucleotide-binding</keyword>
<dbReference type="OrthoDB" id="6198786at2"/>
<organism evidence="6 7">
    <name type="scientific">Pseudonocardia endophytica</name>
    <dbReference type="NCBI Taxonomy" id="401976"/>
    <lineage>
        <taxon>Bacteria</taxon>
        <taxon>Bacillati</taxon>
        <taxon>Actinomycetota</taxon>
        <taxon>Actinomycetes</taxon>
        <taxon>Pseudonocardiales</taxon>
        <taxon>Pseudonocardiaceae</taxon>
        <taxon>Pseudonocardia</taxon>
    </lineage>
</organism>
<name>A0A4V6NDE5_PSEEN</name>
<dbReference type="GO" id="GO:0016887">
    <property type="term" value="F:ATP hydrolysis activity"/>
    <property type="evidence" value="ECO:0007669"/>
    <property type="project" value="InterPro"/>
</dbReference>
<proteinExistence type="inferred from homology"/>
<dbReference type="AlphaFoldDB" id="A0A4V6NDE5"/>
<dbReference type="Proteomes" id="UP000295560">
    <property type="component" value="Unassembled WGS sequence"/>
</dbReference>
<dbReference type="PROSITE" id="PS50893">
    <property type="entry name" value="ABC_TRANSPORTER_2"/>
    <property type="match status" value="1"/>
</dbReference>
<evidence type="ECO:0000256" key="3">
    <source>
        <dbReference type="ARBA" id="ARBA00022741"/>
    </source>
</evidence>
<accession>A0A4V6NDE5</accession>
<comment type="similarity">
    <text evidence="1">Belongs to the ABC transporter superfamily.</text>
</comment>